<keyword evidence="8 10" id="KW-0472">Membrane</keyword>
<dbReference type="CDD" id="cd06582">
    <property type="entry name" value="TM_PBP1_LivH_like"/>
    <property type="match status" value="1"/>
</dbReference>
<dbReference type="InterPro" id="IPR032823">
    <property type="entry name" value="BCA_ABC_TP_C"/>
</dbReference>
<organism evidence="12 13">
    <name type="scientific">Streptomyces mexicanus</name>
    <dbReference type="NCBI Taxonomy" id="178566"/>
    <lineage>
        <taxon>Bacteria</taxon>
        <taxon>Bacillati</taxon>
        <taxon>Actinomycetota</taxon>
        <taxon>Actinomycetes</taxon>
        <taxon>Kitasatosporales</taxon>
        <taxon>Streptomycetaceae</taxon>
        <taxon>Streptomyces</taxon>
    </lineage>
</organism>
<dbReference type="InterPro" id="IPR051120">
    <property type="entry name" value="ABC_AA/LPS_Transport"/>
</dbReference>
<evidence type="ECO:0000256" key="2">
    <source>
        <dbReference type="ARBA" id="ARBA00022448"/>
    </source>
</evidence>
<dbReference type="InterPro" id="IPR001851">
    <property type="entry name" value="ABC_transp_permease"/>
</dbReference>
<keyword evidence="7 10" id="KW-1133">Transmembrane helix</keyword>
<evidence type="ECO:0000259" key="11">
    <source>
        <dbReference type="PROSITE" id="PS50893"/>
    </source>
</evidence>
<dbReference type="RefSeq" id="WP_185947032.1">
    <property type="nucleotide sequence ID" value="NZ_JACMHY010000002.1"/>
</dbReference>
<evidence type="ECO:0000256" key="1">
    <source>
        <dbReference type="ARBA" id="ARBA00004651"/>
    </source>
</evidence>
<feature type="transmembrane region" description="Helical" evidence="10">
    <location>
        <begin position="437"/>
        <end position="455"/>
    </location>
</feature>
<gene>
    <name evidence="12" type="ORF">H1R13_08015</name>
</gene>
<feature type="transmembrane region" description="Helical" evidence="10">
    <location>
        <begin position="80"/>
        <end position="100"/>
    </location>
</feature>
<dbReference type="GO" id="GO:0005886">
    <property type="term" value="C:plasma membrane"/>
    <property type="evidence" value="ECO:0007669"/>
    <property type="project" value="UniProtKB-SubCell"/>
</dbReference>
<feature type="region of interest" description="Disordered" evidence="9">
    <location>
        <begin position="884"/>
        <end position="905"/>
    </location>
</feature>
<dbReference type="GO" id="GO:0016887">
    <property type="term" value="F:ATP hydrolysis activity"/>
    <property type="evidence" value="ECO:0007669"/>
    <property type="project" value="InterPro"/>
</dbReference>
<feature type="transmembrane region" description="Helical" evidence="10">
    <location>
        <begin position="288"/>
        <end position="306"/>
    </location>
</feature>
<accession>A0A7X1HXE1</accession>
<feature type="transmembrane region" description="Helical" evidence="10">
    <location>
        <begin position="362"/>
        <end position="384"/>
    </location>
</feature>
<dbReference type="EMBL" id="JACMHY010000002">
    <property type="protein sequence ID" value="MBC2864945.1"/>
    <property type="molecule type" value="Genomic_DNA"/>
</dbReference>
<feature type="region of interest" description="Disordered" evidence="9">
    <location>
        <begin position="595"/>
        <end position="618"/>
    </location>
</feature>
<dbReference type="InterPro" id="IPR003593">
    <property type="entry name" value="AAA+_ATPase"/>
</dbReference>
<dbReference type="SUPFAM" id="SSF52540">
    <property type="entry name" value="P-loop containing nucleoside triphosphate hydrolases"/>
    <property type="match status" value="1"/>
</dbReference>
<feature type="domain" description="ABC transporter" evidence="11">
    <location>
        <begin position="623"/>
        <end position="866"/>
    </location>
</feature>
<evidence type="ECO:0000313" key="13">
    <source>
        <dbReference type="Proteomes" id="UP000517694"/>
    </source>
</evidence>
<keyword evidence="3" id="KW-1003">Cell membrane</keyword>
<reference evidence="12 13" key="1">
    <citation type="submission" date="2020-08" db="EMBL/GenBank/DDBJ databases">
        <title>Whole-Genome Sequence of French Clinical Streptomyces mexicanus Strain Q0842.</title>
        <authorList>
            <person name="Boxberger M."/>
            <person name="La Scola B."/>
        </authorList>
    </citation>
    <scope>NUCLEOTIDE SEQUENCE [LARGE SCALE GENOMIC DNA]</scope>
    <source>
        <strain evidence="12 13">Marseille-Q0842</strain>
    </source>
</reference>
<dbReference type="PROSITE" id="PS50893">
    <property type="entry name" value="ABC_TRANSPORTER_2"/>
    <property type="match status" value="1"/>
</dbReference>
<evidence type="ECO:0000256" key="6">
    <source>
        <dbReference type="ARBA" id="ARBA00022840"/>
    </source>
</evidence>
<dbReference type="Pfam" id="PF02653">
    <property type="entry name" value="BPD_transp_2"/>
    <property type="match status" value="2"/>
</dbReference>
<dbReference type="GO" id="GO:0015658">
    <property type="term" value="F:branched-chain amino acid transmembrane transporter activity"/>
    <property type="evidence" value="ECO:0007669"/>
    <property type="project" value="InterPro"/>
</dbReference>
<evidence type="ECO:0000313" key="12">
    <source>
        <dbReference type="EMBL" id="MBC2864945.1"/>
    </source>
</evidence>
<keyword evidence="5" id="KW-0547">Nucleotide-binding</keyword>
<feature type="transmembrane region" description="Helical" evidence="10">
    <location>
        <begin position="567"/>
        <end position="590"/>
    </location>
</feature>
<feature type="transmembrane region" description="Helical" evidence="10">
    <location>
        <begin position="127"/>
        <end position="144"/>
    </location>
</feature>
<evidence type="ECO:0000256" key="8">
    <source>
        <dbReference type="ARBA" id="ARBA00023136"/>
    </source>
</evidence>
<feature type="transmembrane region" description="Helical" evidence="10">
    <location>
        <begin position="46"/>
        <end position="68"/>
    </location>
</feature>
<dbReference type="Pfam" id="PF00005">
    <property type="entry name" value="ABC_tran"/>
    <property type="match status" value="1"/>
</dbReference>
<evidence type="ECO:0000256" key="10">
    <source>
        <dbReference type="SAM" id="Phobius"/>
    </source>
</evidence>
<feature type="transmembrane region" description="Helical" evidence="10">
    <location>
        <begin position="313"/>
        <end position="334"/>
    </location>
</feature>
<dbReference type="Pfam" id="PF12399">
    <property type="entry name" value="BCA_ABC_TP_C"/>
    <property type="match status" value="1"/>
</dbReference>
<feature type="transmembrane region" description="Helical" evidence="10">
    <location>
        <begin position="178"/>
        <end position="198"/>
    </location>
</feature>
<dbReference type="GO" id="GO:0005524">
    <property type="term" value="F:ATP binding"/>
    <property type="evidence" value="ECO:0007669"/>
    <property type="project" value="UniProtKB-KW"/>
</dbReference>
<dbReference type="InterPro" id="IPR003439">
    <property type="entry name" value="ABC_transporter-like_ATP-bd"/>
</dbReference>
<dbReference type="SMART" id="SM00382">
    <property type="entry name" value="AAA"/>
    <property type="match status" value="1"/>
</dbReference>
<dbReference type="Proteomes" id="UP000517694">
    <property type="component" value="Unassembled WGS sequence"/>
</dbReference>
<feature type="transmembrane region" description="Helical" evidence="10">
    <location>
        <begin position="210"/>
        <end position="235"/>
    </location>
</feature>
<sequence>MLGLLALGIVLVYRGTGVLNLGHASMASLGGFVYWDLATRAGVPKILALVAAILVSGLVGVLAQILVMRPLRDASPLARLIGSLGVLVVVQSVLQVVYGADGRNAPSLLPTDRVSLWGDKAIGVDRLLLIAIAVVVALGLWAVYRFTNFGTATAAVAENPTAAAALGHNAERLAIGNWFLGGSLAGLAGALLAPVSGLDLVTMSNLIVPALGAALAGSLVSFPLTVLGGMGIVLLQSVVSAHVDVRGAGAMSTFVIVVLLMVLHGQGIASRGYIGARLPSLGSGRVRWQLVVPTLVVAIALVWFVLPVEWNQALLVSLLVAIVMLSVVLVTGYAGQLSMAQFAMAGVGAVIASEIASRNPGIPFLIILLIAAVGAVPIGFLLALPAMRMRGVSLAIVTLAFNLLLFAAVFSRSQVVMIPTPSIFGLDLSALLDPRRYLIFAIIVFALLALFLANLRRGQTGRRLIATRGNERAATSIGIPVGMAKAIAFSLGAFIAAVGGVLIAYRTSAVTYTNFDVFSSVNQLVWTVIGGVGYVTGPLLGMSFTPGGLGTEIAAAVYSADFQYLPLIGGVLLILTMILNPNGVASVMVAQSQERQKKRTSLKPITLPPRESSARRARAGKSLSVTGINMSFGNVHVLKDVSLTVEPGQVHGLIGPNGAGKTTLLDVISGYVRPQSGSVALNDTPIDDKSTWRRARLGLGRSFQSLELFEDLNVFDNLQAASEIHRKANLFRDLFWPYPPTLSDAARDAVELLGLEDDLGRKISDLNYAKRRLVAIARAMATNSDIILLDEPAAGLDEVETSELKDLVRRMADEYGIAILIIEHDVDLVMSVSDVITALNFGSVIAHGSPEQVRSHPAVVAAYLGEEVDDAPVGPEAEVVGLVGAPAPDESQPLTVKPAEKETRA</sequence>
<dbReference type="InterPro" id="IPR043428">
    <property type="entry name" value="LivM-like"/>
</dbReference>
<dbReference type="AlphaFoldDB" id="A0A7X1HXE1"/>
<dbReference type="PANTHER" id="PTHR45772">
    <property type="entry name" value="CONSERVED COMPONENT OF ABC TRANSPORTER FOR NATURAL AMINO ACIDS-RELATED"/>
    <property type="match status" value="1"/>
</dbReference>
<keyword evidence="13" id="KW-1185">Reference proteome</keyword>
<feature type="transmembrane region" description="Helical" evidence="10">
    <location>
        <begin position="391"/>
        <end position="410"/>
    </location>
</feature>
<keyword evidence="6 12" id="KW-0067">ATP-binding</keyword>
<keyword evidence="4 10" id="KW-0812">Transmembrane</keyword>
<evidence type="ECO:0000256" key="4">
    <source>
        <dbReference type="ARBA" id="ARBA00022692"/>
    </source>
</evidence>
<evidence type="ECO:0000256" key="9">
    <source>
        <dbReference type="SAM" id="MobiDB-lite"/>
    </source>
</evidence>
<comment type="subcellular location">
    <subcellularLocation>
        <location evidence="1">Cell membrane</location>
        <topology evidence="1">Multi-pass membrane protein</topology>
    </subcellularLocation>
</comment>
<name>A0A7X1HXE1_9ACTN</name>
<feature type="transmembrane region" description="Helical" evidence="10">
    <location>
        <begin position="486"/>
        <end position="505"/>
    </location>
</feature>
<dbReference type="CDD" id="cd03219">
    <property type="entry name" value="ABC_Mj1267_LivG_branched"/>
    <property type="match status" value="1"/>
</dbReference>
<protein>
    <submittedName>
        <fullName evidence="12">ATP-binding cassette domain-containing protein</fullName>
    </submittedName>
</protein>
<evidence type="ECO:0000256" key="3">
    <source>
        <dbReference type="ARBA" id="ARBA00022475"/>
    </source>
</evidence>
<evidence type="ECO:0000256" key="7">
    <source>
        <dbReference type="ARBA" id="ARBA00022989"/>
    </source>
</evidence>
<evidence type="ECO:0000256" key="5">
    <source>
        <dbReference type="ARBA" id="ARBA00022741"/>
    </source>
</evidence>
<dbReference type="Gene3D" id="3.40.50.300">
    <property type="entry name" value="P-loop containing nucleotide triphosphate hydrolases"/>
    <property type="match status" value="1"/>
</dbReference>
<proteinExistence type="predicted"/>
<dbReference type="CDD" id="cd06581">
    <property type="entry name" value="TM_PBP1_LivM_like"/>
    <property type="match status" value="1"/>
</dbReference>
<feature type="transmembrane region" description="Helical" evidence="10">
    <location>
        <begin position="247"/>
        <end position="268"/>
    </location>
</feature>
<dbReference type="InterPro" id="IPR027417">
    <property type="entry name" value="P-loop_NTPase"/>
</dbReference>
<comment type="caution">
    <text evidence="12">The sequence shown here is derived from an EMBL/GenBank/DDBJ whole genome shotgun (WGS) entry which is preliminary data.</text>
</comment>
<keyword evidence="2" id="KW-0813">Transport</keyword>